<dbReference type="HAMAP" id="MF_00902">
    <property type="entry name" value="TatC"/>
    <property type="match status" value="1"/>
</dbReference>
<protein>
    <recommendedName>
        <fullName evidence="5">Sec-independent protein translocase protein TatC</fullName>
    </recommendedName>
</protein>
<evidence type="ECO:0000256" key="3">
    <source>
        <dbReference type="ARBA" id="ARBA00022989"/>
    </source>
</evidence>
<dbReference type="STRING" id="56780.SYN_00305"/>
<comment type="similarity">
    <text evidence="5">Belongs to the TatC family.</text>
</comment>
<accession>Q2LXN7</accession>
<dbReference type="GO" id="GO:0033281">
    <property type="term" value="C:TAT protein transport complex"/>
    <property type="evidence" value="ECO:0007669"/>
    <property type="project" value="UniProtKB-UniRule"/>
</dbReference>
<keyword evidence="5" id="KW-0653">Protein transport</keyword>
<dbReference type="Pfam" id="PF00902">
    <property type="entry name" value="TatC"/>
    <property type="match status" value="1"/>
</dbReference>
<keyword evidence="3 5" id="KW-1133">Transmembrane helix</keyword>
<keyword evidence="8" id="KW-1185">Reference proteome</keyword>
<dbReference type="GO" id="GO:0065002">
    <property type="term" value="P:intracellular protein transmembrane transport"/>
    <property type="evidence" value="ECO:0007669"/>
    <property type="project" value="TreeGrafter"/>
</dbReference>
<dbReference type="Proteomes" id="UP000001933">
    <property type="component" value="Chromosome"/>
</dbReference>
<dbReference type="EMBL" id="CP000252">
    <property type="protein sequence ID" value="ABC78846.1"/>
    <property type="molecule type" value="Genomic_DNA"/>
</dbReference>
<keyword evidence="2 5" id="KW-0812">Transmembrane</keyword>
<dbReference type="GO" id="GO:0043953">
    <property type="term" value="P:protein transport by the Tat complex"/>
    <property type="evidence" value="ECO:0007669"/>
    <property type="project" value="UniProtKB-UniRule"/>
</dbReference>
<feature type="transmembrane region" description="Helical" evidence="5">
    <location>
        <begin position="204"/>
        <end position="220"/>
    </location>
</feature>
<name>Q2LXN7_SYNAS</name>
<dbReference type="HOGENOM" id="CLU_031942_3_3_7"/>
<keyword evidence="5" id="KW-0811">Translocation</keyword>
<dbReference type="PANTHER" id="PTHR30371:SF0">
    <property type="entry name" value="SEC-INDEPENDENT PROTEIN TRANSLOCASE PROTEIN TATC, CHLOROPLASTIC-RELATED"/>
    <property type="match status" value="1"/>
</dbReference>
<dbReference type="KEGG" id="sat:SYN_00305"/>
<evidence type="ECO:0000256" key="4">
    <source>
        <dbReference type="ARBA" id="ARBA00023136"/>
    </source>
</evidence>
<evidence type="ECO:0000313" key="8">
    <source>
        <dbReference type="Proteomes" id="UP000001933"/>
    </source>
</evidence>
<feature type="transmembrane region" description="Helical" evidence="5">
    <location>
        <begin position="77"/>
        <end position="98"/>
    </location>
</feature>
<feature type="transmembrane region" description="Helical" evidence="5">
    <location>
        <begin position="163"/>
        <end position="192"/>
    </location>
</feature>
<keyword evidence="5" id="KW-1003">Cell membrane</keyword>
<feature type="transmembrane region" description="Helical" evidence="5">
    <location>
        <begin position="29"/>
        <end position="47"/>
    </location>
</feature>
<dbReference type="InterPro" id="IPR002033">
    <property type="entry name" value="TatC"/>
</dbReference>
<gene>
    <name evidence="5" type="primary">tatC</name>
    <name evidence="7" type="ORF">SYN_00305</name>
</gene>
<dbReference type="FunCoup" id="Q2LXN7">
    <property type="interactions" value="446"/>
</dbReference>
<sequence>MPIQELPMTLPADEKLPLTSHLEELRKRLIHVFIALGIGFTLCYMFKDWLFFVVTRPLIAVMPKNSFMIFTSLPEAFFTYMKISFFSSLILTSPYILYEIWKFVSPGLYPKEKRYVLPFVFFSTLLFAGGVLFGYFIALPPAFKFFVSFSSDFLKPMVSMREYLSLALKFLLAFGLCFELPVFVFFLTKVGVINARMLSSQRRYAILIIFIVAAVLTPSPDAVSQILMALPLMVLYEVSILVSRLAGRKRRGTLEETGNEIDRKEEEEDIPETPKAE</sequence>
<dbReference type="PRINTS" id="PR01840">
    <property type="entry name" value="TATCFAMILY"/>
</dbReference>
<evidence type="ECO:0000256" key="2">
    <source>
        <dbReference type="ARBA" id="ARBA00022692"/>
    </source>
</evidence>
<proteinExistence type="inferred from homology"/>
<evidence type="ECO:0000256" key="6">
    <source>
        <dbReference type="SAM" id="MobiDB-lite"/>
    </source>
</evidence>
<comment type="subcellular location">
    <subcellularLocation>
        <location evidence="5">Cell inner membrane</location>
        <topology evidence="5">Multi-pass membrane protein</topology>
    </subcellularLocation>
    <subcellularLocation>
        <location evidence="1">Membrane</location>
        <topology evidence="1">Multi-pass membrane protein</topology>
    </subcellularLocation>
</comment>
<evidence type="ECO:0000256" key="5">
    <source>
        <dbReference type="HAMAP-Rule" id="MF_00902"/>
    </source>
</evidence>
<feature type="region of interest" description="Disordered" evidence="6">
    <location>
        <begin position="255"/>
        <end position="277"/>
    </location>
</feature>
<keyword evidence="5" id="KW-0997">Cell inner membrane</keyword>
<reference evidence="7 8" key="1">
    <citation type="journal article" date="2007" name="Proc. Natl. Acad. Sci. U.S.A.">
        <title>The genome of Syntrophus aciditrophicus: life at the thermodynamic limit of microbial growth.</title>
        <authorList>
            <person name="McInerney M.J."/>
            <person name="Rohlin L."/>
            <person name="Mouttaki H."/>
            <person name="Kim U."/>
            <person name="Krupp R.S."/>
            <person name="Rios-Hernandez L."/>
            <person name="Sieber J."/>
            <person name="Struchtemeyer C.G."/>
            <person name="Bhattacharyya A."/>
            <person name="Campbell J.W."/>
            <person name="Gunsalus R.P."/>
        </authorList>
    </citation>
    <scope>NUCLEOTIDE SEQUENCE [LARGE SCALE GENOMIC DNA]</scope>
    <source>
        <strain evidence="7 8">SB</strain>
    </source>
</reference>
<comment type="subunit">
    <text evidence="5">Forms a complex with TatA.</text>
</comment>
<evidence type="ECO:0000313" key="7">
    <source>
        <dbReference type="EMBL" id="ABC78846.1"/>
    </source>
</evidence>
<dbReference type="eggNOG" id="COG0805">
    <property type="taxonomic scope" value="Bacteria"/>
</dbReference>
<keyword evidence="4 5" id="KW-0472">Membrane</keyword>
<comment type="caution">
    <text evidence="5">Lacks conserved residue(s) required for the propagation of feature annotation.</text>
</comment>
<dbReference type="InParanoid" id="Q2LXN7"/>
<dbReference type="NCBIfam" id="TIGR00945">
    <property type="entry name" value="tatC"/>
    <property type="match status" value="1"/>
</dbReference>
<comment type="function">
    <text evidence="5">Part of the twin-arginine translocation (Tat) system that transports large folded proteins containing a characteristic twin-arginine motif in their signal peptide across membranes.</text>
</comment>
<feature type="transmembrane region" description="Helical" evidence="5">
    <location>
        <begin position="119"/>
        <end position="143"/>
    </location>
</feature>
<organism evidence="7 8">
    <name type="scientific">Syntrophus aciditrophicus (strain SB)</name>
    <dbReference type="NCBI Taxonomy" id="56780"/>
    <lineage>
        <taxon>Bacteria</taxon>
        <taxon>Pseudomonadati</taxon>
        <taxon>Thermodesulfobacteriota</taxon>
        <taxon>Syntrophia</taxon>
        <taxon>Syntrophales</taxon>
        <taxon>Syntrophaceae</taxon>
        <taxon>Syntrophus</taxon>
    </lineage>
</organism>
<dbReference type="GO" id="GO:0009977">
    <property type="term" value="F:proton motive force dependent protein transmembrane transporter activity"/>
    <property type="evidence" value="ECO:0007669"/>
    <property type="project" value="TreeGrafter"/>
</dbReference>
<evidence type="ECO:0000256" key="1">
    <source>
        <dbReference type="ARBA" id="ARBA00004141"/>
    </source>
</evidence>
<keyword evidence="5" id="KW-0813">Transport</keyword>
<dbReference type="AlphaFoldDB" id="Q2LXN7"/>
<dbReference type="PANTHER" id="PTHR30371">
    <property type="entry name" value="SEC-INDEPENDENT PROTEIN TRANSLOCASE PROTEIN TATC"/>
    <property type="match status" value="1"/>
</dbReference>